<keyword evidence="2" id="KW-1185">Reference proteome</keyword>
<accession>A0ABQ5CUR6</accession>
<evidence type="ECO:0000313" key="1">
    <source>
        <dbReference type="EMBL" id="GJT30801.1"/>
    </source>
</evidence>
<reference evidence="1" key="2">
    <citation type="submission" date="2022-01" db="EMBL/GenBank/DDBJ databases">
        <authorList>
            <person name="Yamashiro T."/>
            <person name="Shiraishi A."/>
            <person name="Satake H."/>
            <person name="Nakayama K."/>
        </authorList>
    </citation>
    <scope>NUCLEOTIDE SEQUENCE</scope>
</reference>
<dbReference type="EMBL" id="BQNB010014654">
    <property type="protein sequence ID" value="GJT30801.1"/>
    <property type="molecule type" value="Genomic_DNA"/>
</dbReference>
<protein>
    <submittedName>
        <fullName evidence="1">Uncharacterized protein</fullName>
    </submittedName>
</protein>
<sequence>MNHLTLNPNQNHPSLSRRRNLQGFSKVLYAQVAEDNWEKHEETVASYADLNWSIEYFHATTFKTYENTNAALRNYQKIITQSRSDHVEGINKILTNLKKVQDAIKEDPALNKKVLNAAKAYTKNSSNLTELLALAEEKKETPSQPKGEQADMGIKEHTEEKVAEEEPKVTQPEPIQTILPLTQYPKTPITPEGRVIEISALVVPEVGGSSVTPRVDNGKGIAEESYPYPPKLMKASKEIRPDPDAPVLIDYKIDGKMHLFTHEEL</sequence>
<reference evidence="1" key="1">
    <citation type="journal article" date="2022" name="Int. J. Mol. Sci.">
        <title>Draft Genome of Tanacetum Coccineum: Genomic Comparison of Closely Related Tanacetum-Family Plants.</title>
        <authorList>
            <person name="Yamashiro T."/>
            <person name="Shiraishi A."/>
            <person name="Nakayama K."/>
            <person name="Satake H."/>
        </authorList>
    </citation>
    <scope>NUCLEOTIDE SEQUENCE</scope>
</reference>
<organism evidence="1 2">
    <name type="scientific">Tanacetum coccineum</name>
    <dbReference type="NCBI Taxonomy" id="301880"/>
    <lineage>
        <taxon>Eukaryota</taxon>
        <taxon>Viridiplantae</taxon>
        <taxon>Streptophyta</taxon>
        <taxon>Embryophyta</taxon>
        <taxon>Tracheophyta</taxon>
        <taxon>Spermatophyta</taxon>
        <taxon>Magnoliopsida</taxon>
        <taxon>eudicotyledons</taxon>
        <taxon>Gunneridae</taxon>
        <taxon>Pentapetalae</taxon>
        <taxon>asterids</taxon>
        <taxon>campanulids</taxon>
        <taxon>Asterales</taxon>
        <taxon>Asteraceae</taxon>
        <taxon>Asteroideae</taxon>
        <taxon>Anthemideae</taxon>
        <taxon>Anthemidinae</taxon>
        <taxon>Tanacetum</taxon>
    </lineage>
</organism>
<dbReference type="Proteomes" id="UP001151760">
    <property type="component" value="Unassembled WGS sequence"/>
</dbReference>
<gene>
    <name evidence="1" type="ORF">Tco_0911076</name>
</gene>
<evidence type="ECO:0000313" key="2">
    <source>
        <dbReference type="Proteomes" id="UP001151760"/>
    </source>
</evidence>
<comment type="caution">
    <text evidence="1">The sequence shown here is derived from an EMBL/GenBank/DDBJ whole genome shotgun (WGS) entry which is preliminary data.</text>
</comment>
<name>A0ABQ5CUR6_9ASTR</name>
<proteinExistence type="predicted"/>